<gene>
    <name evidence="3" type="ORF">pJE1_166</name>
</gene>
<dbReference type="InterPro" id="IPR020904">
    <property type="entry name" value="Sc_DH/Rdtase_CS"/>
</dbReference>
<organism evidence="3">
    <name type="scientific">Sphingomonas sp. JE1</name>
    <dbReference type="NCBI Taxonomy" id="1628059"/>
    <lineage>
        <taxon>Bacteria</taxon>
        <taxon>Pseudomonadati</taxon>
        <taxon>Pseudomonadota</taxon>
        <taxon>Alphaproteobacteria</taxon>
        <taxon>Sphingomonadales</taxon>
        <taxon>Sphingomonadaceae</taxon>
        <taxon>Sphingomonas</taxon>
    </lineage>
</organism>
<reference evidence="3" key="1">
    <citation type="submission" date="2014-06" db="EMBL/GenBank/DDBJ databases">
        <title>Molecular and ecological studies on carbamate pesticide degrading bacteria isolated from agricultural soils.</title>
        <authorList>
            <person name="Kim D.-U."/>
            <person name="Ka J.-O."/>
        </authorList>
    </citation>
    <scope>NUCLEOTIDE SEQUENCE</scope>
    <source>
        <strain evidence="3">JE1</strain>
        <plasmid evidence="3">pJE1</plasmid>
    </source>
</reference>
<dbReference type="PROSITE" id="PS00061">
    <property type="entry name" value="ADH_SHORT"/>
    <property type="match status" value="1"/>
</dbReference>
<evidence type="ECO:0000256" key="1">
    <source>
        <dbReference type="ARBA" id="ARBA00006484"/>
    </source>
</evidence>
<dbReference type="FunFam" id="3.40.50.720:FF:000084">
    <property type="entry name" value="Short-chain dehydrogenase reductase"/>
    <property type="match status" value="1"/>
</dbReference>
<dbReference type="SUPFAM" id="SSF51735">
    <property type="entry name" value="NAD(P)-binding Rossmann-fold domains"/>
    <property type="match status" value="1"/>
</dbReference>
<proteinExistence type="inferred from homology"/>
<keyword evidence="3" id="KW-0614">Plasmid</keyword>
<dbReference type="GO" id="GO:0030497">
    <property type="term" value="P:fatty acid elongation"/>
    <property type="evidence" value="ECO:0007669"/>
    <property type="project" value="TreeGrafter"/>
</dbReference>
<dbReference type="PANTHER" id="PTHR42760">
    <property type="entry name" value="SHORT-CHAIN DEHYDROGENASES/REDUCTASES FAMILY MEMBER"/>
    <property type="match status" value="1"/>
</dbReference>
<dbReference type="PRINTS" id="PR00080">
    <property type="entry name" value="SDRFAMILY"/>
</dbReference>
<dbReference type="Pfam" id="PF00106">
    <property type="entry name" value="adh_short"/>
    <property type="match status" value="1"/>
</dbReference>
<name>A0A0D5A081_9SPHN</name>
<dbReference type="GO" id="GO:0004316">
    <property type="term" value="F:3-oxoacyl-[acyl-carrier-protein] reductase (NADPH) activity"/>
    <property type="evidence" value="ECO:0007669"/>
    <property type="project" value="UniProtKB-EC"/>
</dbReference>
<dbReference type="Gene3D" id="3.40.50.720">
    <property type="entry name" value="NAD(P)-binding Rossmann-like Domain"/>
    <property type="match status" value="1"/>
</dbReference>
<protein>
    <submittedName>
        <fullName evidence="3">3-oxoacyl-[acyl-carrier protein] reductase</fullName>
        <ecNumber evidence="3">1.1.1.100</ecNumber>
    </submittedName>
</protein>
<dbReference type="PANTHER" id="PTHR42760:SF40">
    <property type="entry name" value="3-OXOACYL-[ACYL-CARRIER-PROTEIN] REDUCTASE, CHLOROPLASTIC"/>
    <property type="match status" value="1"/>
</dbReference>
<evidence type="ECO:0000256" key="2">
    <source>
        <dbReference type="RuleBase" id="RU000363"/>
    </source>
</evidence>
<keyword evidence="3" id="KW-0560">Oxidoreductase</keyword>
<dbReference type="InterPro" id="IPR002347">
    <property type="entry name" value="SDR_fam"/>
</dbReference>
<comment type="similarity">
    <text evidence="1 2">Belongs to the short-chain dehydrogenases/reductases (SDR) family.</text>
</comment>
<evidence type="ECO:0000313" key="3">
    <source>
        <dbReference type="EMBL" id="AJW29588.1"/>
    </source>
</evidence>
<dbReference type="AlphaFoldDB" id="A0A0D5A081"/>
<dbReference type="PRINTS" id="PR00081">
    <property type="entry name" value="GDHRDH"/>
</dbReference>
<accession>A0A0D5A081</accession>
<dbReference type="RefSeq" id="WP_087574313.1">
    <property type="nucleotide sequence ID" value="NZ_KM017071.1"/>
</dbReference>
<dbReference type="EMBL" id="KM017071">
    <property type="protein sequence ID" value="AJW29588.1"/>
    <property type="molecule type" value="Genomic_DNA"/>
</dbReference>
<dbReference type="EC" id="1.1.1.100" evidence="3"/>
<geneLocation type="plasmid" evidence="3">
    <name>pJE1</name>
</geneLocation>
<sequence>MDLEIQGRVALVTGGGMGVGRAICKRLAEAGVAVAVNDILADRAAAVADEIRAAGGRAEAAPFDITDLAAVQAGTAAIKERLGSIDILVNNAGVVPERRTGEIGLPTFLEMSPAFWEKIVGLNYNGVMNCVYATAPDMVEKKSGKIISVMSDAGRVGEARMAVYSGAKAAILGFTKAIAKELGPHGITVNTISLSAVAHENPIAGFQHLDATPENNETLRKVLRNYPIGQGLGRLARPQDAADTIAFLASERAAYITGQCVGVNGGFVMS</sequence>
<dbReference type="InterPro" id="IPR036291">
    <property type="entry name" value="NAD(P)-bd_dom_sf"/>
</dbReference>